<dbReference type="GO" id="GO:0032790">
    <property type="term" value="P:ribosome disassembly"/>
    <property type="evidence" value="ECO:0007669"/>
    <property type="project" value="TreeGrafter"/>
</dbReference>
<evidence type="ECO:0000256" key="3">
    <source>
        <dbReference type="ARBA" id="ARBA00022917"/>
    </source>
</evidence>
<feature type="non-terminal residue" evidence="4">
    <location>
        <position position="118"/>
    </location>
</feature>
<sequence length="118" mass="13367">IFRLPSKRRRQARPPIQTAALLQSINTKTYILTTVVEGSPGVPPICKILSRVDLLTAEKKRKTKAKESRAEKTVKGLEMNWAIDKGDLGHRLGRLREWLGKGWKVEVVLAKKRKGREA</sequence>
<dbReference type="PANTHER" id="PTHR10938">
    <property type="entry name" value="TRANSLATION INITIATION FACTOR IF-3"/>
    <property type="match status" value="1"/>
</dbReference>
<name>A0A8T9BQ56_9HELO</name>
<dbReference type="InterPro" id="IPR036788">
    <property type="entry name" value="T_IF-3_C_sf"/>
</dbReference>
<evidence type="ECO:0000313" key="5">
    <source>
        <dbReference type="Proteomes" id="UP000469558"/>
    </source>
</evidence>
<dbReference type="GO" id="GO:0070124">
    <property type="term" value="P:mitochondrial translational initiation"/>
    <property type="evidence" value="ECO:0007669"/>
    <property type="project" value="TreeGrafter"/>
</dbReference>
<feature type="non-terminal residue" evidence="4">
    <location>
        <position position="1"/>
    </location>
</feature>
<proteinExistence type="inferred from homology"/>
<keyword evidence="5" id="KW-1185">Reference proteome</keyword>
<dbReference type="PANTHER" id="PTHR10938:SF0">
    <property type="entry name" value="TRANSLATION INITIATION FACTOR IF-3, MITOCHONDRIAL"/>
    <property type="match status" value="1"/>
</dbReference>
<dbReference type="Proteomes" id="UP000469558">
    <property type="component" value="Unassembled WGS sequence"/>
</dbReference>
<dbReference type="InterPro" id="IPR001288">
    <property type="entry name" value="Translation_initiation_fac_3"/>
</dbReference>
<reference evidence="4 5" key="1">
    <citation type="submission" date="2018-05" db="EMBL/GenBank/DDBJ databases">
        <title>Genome sequencing and assembly of the regulated plant pathogen Lachnellula willkommii and related sister species for the development of diagnostic species identification markers.</title>
        <authorList>
            <person name="Giroux E."/>
            <person name="Bilodeau G."/>
        </authorList>
    </citation>
    <scope>NUCLEOTIDE SEQUENCE [LARGE SCALE GENOMIC DNA]</scope>
    <source>
        <strain evidence="4 5">CBS 268.59</strain>
    </source>
</reference>
<comment type="similarity">
    <text evidence="1">Belongs to the IF-3 family.</text>
</comment>
<keyword evidence="2" id="KW-0396">Initiation factor</keyword>
<dbReference type="EMBL" id="QGMK01003611">
    <property type="protein sequence ID" value="TVY52152.1"/>
    <property type="molecule type" value="Genomic_DNA"/>
</dbReference>
<comment type="caution">
    <text evidence="4">The sequence shown here is derived from an EMBL/GenBank/DDBJ whole genome shotgun (WGS) entry which is preliminary data.</text>
</comment>
<gene>
    <name evidence="4" type="ORF">LSUE1_G009697</name>
</gene>
<organism evidence="4 5">
    <name type="scientific">Lachnellula suecica</name>
    <dbReference type="NCBI Taxonomy" id="602035"/>
    <lineage>
        <taxon>Eukaryota</taxon>
        <taxon>Fungi</taxon>
        <taxon>Dikarya</taxon>
        <taxon>Ascomycota</taxon>
        <taxon>Pezizomycotina</taxon>
        <taxon>Leotiomycetes</taxon>
        <taxon>Helotiales</taxon>
        <taxon>Lachnaceae</taxon>
        <taxon>Lachnellula</taxon>
    </lineage>
</organism>
<dbReference type="GO" id="GO:0005739">
    <property type="term" value="C:mitochondrion"/>
    <property type="evidence" value="ECO:0007669"/>
    <property type="project" value="TreeGrafter"/>
</dbReference>
<evidence type="ECO:0000313" key="4">
    <source>
        <dbReference type="EMBL" id="TVY52152.1"/>
    </source>
</evidence>
<evidence type="ECO:0000256" key="1">
    <source>
        <dbReference type="ARBA" id="ARBA00005439"/>
    </source>
</evidence>
<protein>
    <submittedName>
        <fullName evidence="4">Uncharacterized protein</fullName>
    </submittedName>
</protein>
<dbReference type="GO" id="GO:0043022">
    <property type="term" value="F:ribosome binding"/>
    <property type="evidence" value="ECO:0007669"/>
    <property type="project" value="TreeGrafter"/>
</dbReference>
<dbReference type="AlphaFoldDB" id="A0A8T9BQ56"/>
<evidence type="ECO:0000256" key="2">
    <source>
        <dbReference type="ARBA" id="ARBA00022540"/>
    </source>
</evidence>
<dbReference type="GO" id="GO:0003743">
    <property type="term" value="F:translation initiation factor activity"/>
    <property type="evidence" value="ECO:0007669"/>
    <property type="project" value="UniProtKB-KW"/>
</dbReference>
<keyword evidence="3" id="KW-0648">Protein biosynthesis</keyword>
<dbReference type="Gene3D" id="3.30.110.10">
    <property type="entry name" value="Translation initiation factor 3 (IF-3), C-terminal domain"/>
    <property type="match status" value="1"/>
</dbReference>
<accession>A0A8T9BQ56</accession>
<dbReference type="SUPFAM" id="SSF55200">
    <property type="entry name" value="Translation initiation factor IF3, C-terminal domain"/>
    <property type="match status" value="1"/>
</dbReference>
<dbReference type="OrthoDB" id="21573at2759"/>